<dbReference type="OrthoDB" id="2687561at2759"/>
<dbReference type="HOGENOM" id="CLU_105976_0_0_1"/>
<feature type="compositionally biased region" description="Polar residues" evidence="1">
    <location>
        <begin position="142"/>
        <end position="155"/>
    </location>
</feature>
<name>A0A0C9SX08_PAXIN</name>
<sequence>MAVKGGQSTNQTARSRKQQMKDLDVGIDFLINADNRSGLMCRRRVFDVCFDNAAAALQDWRESKTTLVYGWASLNDHGPSLIMPNSTLDRIIDCAHHRKIQTHQDLKRETGWTDSDQFGNEVIALIQRHATPRPSLFASTPLRPSTMTTLSATNLPPSPTKRRNRCGACGQEGHNSKRNCSLQAIRY</sequence>
<gene>
    <name evidence="2" type="ORF">PAXINDRAFT_79821</name>
</gene>
<evidence type="ECO:0000256" key="1">
    <source>
        <dbReference type="SAM" id="MobiDB-lite"/>
    </source>
</evidence>
<dbReference type="Proteomes" id="UP000053647">
    <property type="component" value="Unassembled WGS sequence"/>
</dbReference>
<accession>A0A0C9SX08</accession>
<evidence type="ECO:0000313" key="2">
    <source>
        <dbReference type="EMBL" id="KIJ14139.1"/>
    </source>
</evidence>
<protein>
    <submittedName>
        <fullName evidence="2">Unplaced genomic scaffold PAXINscaffold_23, whole genome shotgun sequence</fullName>
    </submittedName>
</protein>
<dbReference type="EMBL" id="KN819345">
    <property type="protein sequence ID" value="KIJ14139.1"/>
    <property type="molecule type" value="Genomic_DNA"/>
</dbReference>
<keyword evidence="3" id="KW-1185">Reference proteome</keyword>
<reference evidence="3" key="2">
    <citation type="submission" date="2015-01" db="EMBL/GenBank/DDBJ databases">
        <title>Evolutionary Origins and Diversification of the Mycorrhizal Mutualists.</title>
        <authorList>
            <consortium name="DOE Joint Genome Institute"/>
            <consortium name="Mycorrhizal Genomics Consortium"/>
            <person name="Kohler A."/>
            <person name="Kuo A."/>
            <person name="Nagy L.G."/>
            <person name="Floudas D."/>
            <person name="Copeland A."/>
            <person name="Barry K.W."/>
            <person name="Cichocki N."/>
            <person name="Veneault-Fourrey C."/>
            <person name="LaButti K."/>
            <person name="Lindquist E.A."/>
            <person name="Lipzen A."/>
            <person name="Lundell T."/>
            <person name="Morin E."/>
            <person name="Murat C."/>
            <person name="Riley R."/>
            <person name="Ohm R."/>
            <person name="Sun H."/>
            <person name="Tunlid A."/>
            <person name="Henrissat B."/>
            <person name="Grigoriev I.V."/>
            <person name="Hibbett D.S."/>
            <person name="Martin F."/>
        </authorList>
    </citation>
    <scope>NUCLEOTIDE SEQUENCE [LARGE SCALE GENOMIC DNA]</scope>
    <source>
        <strain evidence="3">ATCC 200175</strain>
    </source>
</reference>
<evidence type="ECO:0000313" key="3">
    <source>
        <dbReference type="Proteomes" id="UP000053647"/>
    </source>
</evidence>
<reference evidence="2 3" key="1">
    <citation type="submission" date="2014-06" db="EMBL/GenBank/DDBJ databases">
        <authorList>
            <consortium name="DOE Joint Genome Institute"/>
            <person name="Kuo A."/>
            <person name="Kohler A."/>
            <person name="Nagy L.G."/>
            <person name="Floudas D."/>
            <person name="Copeland A."/>
            <person name="Barry K.W."/>
            <person name="Cichocki N."/>
            <person name="Veneault-Fourrey C."/>
            <person name="LaButti K."/>
            <person name="Lindquist E.A."/>
            <person name="Lipzen A."/>
            <person name="Lundell T."/>
            <person name="Morin E."/>
            <person name="Murat C."/>
            <person name="Sun H."/>
            <person name="Tunlid A."/>
            <person name="Henrissat B."/>
            <person name="Grigoriev I.V."/>
            <person name="Hibbett D.S."/>
            <person name="Martin F."/>
            <person name="Nordberg H.P."/>
            <person name="Cantor M.N."/>
            <person name="Hua S.X."/>
        </authorList>
    </citation>
    <scope>NUCLEOTIDE SEQUENCE [LARGE SCALE GENOMIC DNA]</scope>
    <source>
        <strain evidence="2 3">ATCC 200175</strain>
    </source>
</reference>
<feature type="region of interest" description="Disordered" evidence="1">
    <location>
        <begin position="135"/>
        <end position="173"/>
    </location>
</feature>
<proteinExistence type="predicted"/>
<organism evidence="2 3">
    <name type="scientific">Paxillus involutus ATCC 200175</name>
    <dbReference type="NCBI Taxonomy" id="664439"/>
    <lineage>
        <taxon>Eukaryota</taxon>
        <taxon>Fungi</taxon>
        <taxon>Dikarya</taxon>
        <taxon>Basidiomycota</taxon>
        <taxon>Agaricomycotina</taxon>
        <taxon>Agaricomycetes</taxon>
        <taxon>Agaricomycetidae</taxon>
        <taxon>Boletales</taxon>
        <taxon>Paxilineae</taxon>
        <taxon>Paxillaceae</taxon>
        <taxon>Paxillus</taxon>
    </lineage>
</organism>
<dbReference type="AlphaFoldDB" id="A0A0C9SX08"/>